<evidence type="ECO:0000256" key="1">
    <source>
        <dbReference type="SAM" id="MobiDB-lite"/>
    </source>
</evidence>
<organism evidence="3">
    <name type="scientific">Caenorhabditis brenneri</name>
    <name type="common">Nematode worm</name>
    <dbReference type="NCBI Taxonomy" id="135651"/>
    <lineage>
        <taxon>Eukaryota</taxon>
        <taxon>Metazoa</taxon>
        <taxon>Ecdysozoa</taxon>
        <taxon>Nematoda</taxon>
        <taxon>Chromadorea</taxon>
        <taxon>Rhabditida</taxon>
        <taxon>Rhabditina</taxon>
        <taxon>Rhabditomorpha</taxon>
        <taxon>Rhabditoidea</taxon>
        <taxon>Rhabditidae</taxon>
        <taxon>Peloderinae</taxon>
        <taxon>Caenorhabditis</taxon>
    </lineage>
</organism>
<sequence>MAPFRPPTQFERTKCWRWMYHKFKTSLKDGMTVESIITSYLEEKRIKKWSSEEFINFFQSEMIFMLPGEEELTKMEITVIRKGLAKLENIKEKTKEISDATTDQYEEEEEVISESSTTTSPIALNQLTPLSRSLVDAISKRTSETHTSSDDESTDKSQFDTCDPPELAVKTSPSLSKIEK</sequence>
<evidence type="ECO:0000313" key="3">
    <source>
        <dbReference type="Proteomes" id="UP000008068"/>
    </source>
</evidence>
<reference evidence="3" key="1">
    <citation type="submission" date="2011-07" db="EMBL/GenBank/DDBJ databases">
        <authorList>
            <consortium name="Caenorhabditis brenneri Sequencing and Analysis Consortium"/>
            <person name="Wilson R.K."/>
        </authorList>
    </citation>
    <scope>NUCLEOTIDE SEQUENCE [LARGE SCALE GENOMIC DNA]</scope>
    <source>
        <strain evidence="3">PB2801</strain>
    </source>
</reference>
<feature type="region of interest" description="Disordered" evidence="1">
    <location>
        <begin position="138"/>
        <end position="180"/>
    </location>
</feature>
<feature type="region of interest" description="Disordered" evidence="1">
    <location>
        <begin position="91"/>
        <end position="124"/>
    </location>
</feature>
<protein>
    <submittedName>
        <fullName evidence="2">Uncharacterized protein</fullName>
    </submittedName>
</protein>
<keyword evidence="3" id="KW-1185">Reference proteome</keyword>
<dbReference type="InParanoid" id="G0PJ49"/>
<name>G0PJ49_CAEBE</name>
<accession>G0PJ49</accession>
<dbReference type="HOGENOM" id="CLU_1497536_0_0_1"/>
<proteinExistence type="predicted"/>
<dbReference type="Proteomes" id="UP000008068">
    <property type="component" value="Unassembled WGS sequence"/>
</dbReference>
<feature type="compositionally biased region" description="Basic and acidic residues" evidence="1">
    <location>
        <begin position="138"/>
        <end position="158"/>
    </location>
</feature>
<gene>
    <name evidence="2" type="ORF">CAEBREN_14705</name>
</gene>
<dbReference type="AlphaFoldDB" id="G0PJ49"/>
<dbReference type="EMBL" id="GL380638">
    <property type="protein sequence ID" value="EGT58729.1"/>
    <property type="molecule type" value="Genomic_DNA"/>
</dbReference>
<evidence type="ECO:0000313" key="2">
    <source>
        <dbReference type="EMBL" id="EGT58729.1"/>
    </source>
</evidence>
<feature type="compositionally biased region" description="Polar residues" evidence="1">
    <location>
        <begin position="171"/>
        <end position="180"/>
    </location>
</feature>